<evidence type="ECO:0000313" key="16">
    <source>
        <dbReference type="EMBL" id="GJE84040.1"/>
    </source>
</evidence>
<dbReference type="OrthoDB" id="412382at2759"/>
<evidence type="ECO:0000256" key="5">
    <source>
        <dbReference type="ARBA" id="ARBA00023001"/>
    </source>
</evidence>
<dbReference type="InterPro" id="IPR037019">
    <property type="entry name" value="Glyco_hydro_7_sf"/>
</dbReference>
<evidence type="ECO:0000256" key="11">
    <source>
        <dbReference type="RuleBase" id="RU361164"/>
    </source>
</evidence>
<dbReference type="PANTHER" id="PTHR33753">
    <property type="entry name" value="1,4-BETA-D-GLUCAN CELLOBIOHYDROLASE B"/>
    <property type="match status" value="1"/>
</dbReference>
<evidence type="ECO:0000259" key="14">
    <source>
        <dbReference type="PROSITE" id="PS51164"/>
    </source>
</evidence>
<dbReference type="SMART" id="SM00236">
    <property type="entry name" value="fCBD"/>
    <property type="match status" value="1"/>
</dbReference>
<dbReference type="PANTHER" id="PTHR33753:SF2">
    <property type="entry name" value="GLYCOSIDE HYDROLASE FAMILY 7 PROTEIN"/>
    <property type="match status" value="1"/>
</dbReference>
<feature type="signal peptide" evidence="13">
    <location>
        <begin position="1"/>
        <end position="18"/>
    </location>
</feature>
<sequence>MFRKVALVAFTLAAVAVGQQVGTNTAETHPTLNSQKCTTAGGCVAQNTKIVLDSNWRWLHSTTGYTNCYTGNAWDATLCPDGATCAKNCALDGADYTGTYGITSSGSSLSLQFVTGTNVGSRVYLMADDSHYEMFKLLNQEFTFDVDMSNLPCGLNGALYLVEMDADGGMAKFPTNLAGAKYGTGYCDSQCPKDIKFINGEANVEGWTGTSANAGTGTYGTCCSEMDIWEANNDAAAFTPHPCTTDGQERCSGDDCTRDTGLCDADGCDFNSFRMGNQTFLGKGMTVDTSKPFTVVTQFLTNDNTSTGTLSEIRRIYVQNGKVIANSVANIPGIPAVNSITDDFCTTQKTVFGDTNYFAQHGGLKQMGESLANGMVLALSVWDDYAASMLWLDSDYPTGSAATTPGVARGTCATTSGVPAQIEAQAPASKVTFSNIKFGDIGSTFSGTGSPLPPPPPPPPVSGSGSGSAPASAPTGTVAQWGQCGGIGYTGATACVSGFTCHVLNPYYSQCY</sequence>
<dbReference type="FunFam" id="2.70.100.10:FF:000001">
    <property type="entry name" value="Glucanase"/>
    <property type="match status" value="1"/>
</dbReference>
<keyword evidence="3 13" id="KW-0732">Signal</keyword>
<dbReference type="Gene3D" id="2.70.100.10">
    <property type="entry name" value="Glycoside hydrolase, family 7, domain"/>
    <property type="match status" value="1"/>
</dbReference>
<comment type="catalytic activity">
    <reaction evidence="1">
        <text>Hydrolysis of (1-&gt;4)-beta-D-glucosidic linkages in cellulose and cellotetraose, releasing cellobiose from the non-reducing ends of the chains.</text>
        <dbReference type="EC" id="3.2.1.91"/>
    </reaction>
</comment>
<dbReference type="Proteomes" id="UP000703269">
    <property type="component" value="Unassembled WGS sequence"/>
</dbReference>
<evidence type="ECO:0000256" key="13">
    <source>
        <dbReference type="SAM" id="SignalP"/>
    </source>
</evidence>
<evidence type="ECO:0000313" key="15">
    <source>
        <dbReference type="EMBL" id="GJE84038.1"/>
    </source>
</evidence>
<protein>
    <recommendedName>
        <fullName evidence="11">Glucanase</fullName>
        <ecNumber evidence="11">3.2.1.-</ecNumber>
    </recommendedName>
</protein>
<feature type="region of interest" description="Disordered" evidence="12">
    <location>
        <begin position="445"/>
        <end position="475"/>
    </location>
</feature>
<dbReference type="GO" id="GO:0030245">
    <property type="term" value="P:cellulose catabolic process"/>
    <property type="evidence" value="ECO:0007669"/>
    <property type="project" value="UniProtKB-KW"/>
</dbReference>
<keyword evidence="4 11" id="KW-0378">Hydrolase</keyword>
<keyword evidence="8" id="KW-0119">Carbohydrate metabolism</keyword>
<evidence type="ECO:0000256" key="1">
    <source>
        <dbReference type="ARBA" id="ARBA00001641"/>
    </source>
</evidence>
<comment type="similarity">
    <text evidence="2 11">Belongs to the glycosyl hydrolase 7 (cellulase C) family.</text>
</comment>
<comment type="caution">
    <text evidence="16">The sequence shown here is derived from an EMBL/GenBank/DDBJ whole genome shotgun (WGS) entry which is preliminary data.</text>
</comment>
<dbReference type="Pfam" id="PF00840">
    <property type="entry name" value="Glyco_hydro_7"/>
    <property type="match status" value="1"/>
</dbReference>
<dbReference type="InterPro" id="IPR000254">
    <property type="entry name" value="CBD"/>
</dbReference>
<accession>A0A9P3L6N1</accession>
<dbReference type="EMBL" id="BPQB01000001">
    <property type="protein sequence ID" value="GJE84038.1"/>
    <property type="molecule type" value="Genomic_DNA"/>
</dbReference>
<dbReference type="AlphaFoldDB" id="A0A9P3L6N1"/>
<evidence type="ECO:0000256" key="2">
    <source>
        <dbReference type="ARBA" id="ARBA00006044"/>
    </source>
</evidence>
<organism evidence="16 17">
    <name type="scientific">Phanerochaete sordida</name>
    <dbReference type="NCBI Taxonomy" id="48140"/>
    <lineage>
        <taxon>Eukaryota</taxon>
        <taxon>Fungi</taxon>
        <taxon>Dikarya</taxon>
        <taxon>Basidiomycota</taxon>
        <taxon>Agaricomycotina</taxon>
        <taxon>Agaricomycetes</taxon>
        <taxon>Polyporales</taxon>
        <taxon>Phanerochaetaceae</taxon>
        <taxon>Phanerochaete</taxon>
    </lineage>
</organism>
<feature type="chain" id="PRO_5040653279" description="Glucanase" evidence="13">
    <location>
        <begin position="19"/>
        <end position="512"/>
    </location>
</feature>
<proteinExistence type="inferred from homology"/>
<dbReference type="EC" id="3.2.1.-" evidence="11"/>
<feature type="compositionally biased region" description="Pro residues" evidence="12">
    <location>
        <begin position="451"/>
        <end position="461"/>
    </location>
</feature>
<dbReference type="CDD" id="cd07999">
    <property type="entry name" value="GH7_CBH_EG"/>
    <property type="match status" value="1"/>
</dbReference>
<evidence type="ECO:0000256" key="8">
    <source>
        <dbReference type="ARBA" id="ARBA00023277"/>
    </source>
</evidence>
<keyword evidence="6" id="KW-1015">Disulfide bond</keyword>
<evidence type="ECO:0000256" key="4">
    <source>
        <dbReference type="ARBA" id="ARBA00022801"/>
    </source>
</evidence>
<evidence type="ECO:0000256" key="7">
    <source>
        <dbReference type="ARBA" id="ARBA00023180"/>
    </source>
</evidence>
<dbReference type="PROSITE" id="PS51164">
    <property type="entry name" value="CBM1_2"/>
    <property type="match status" value="1"/>
</dbReference>
<name>A0A9P3L6N1_9APHY</name>
<gene>
    <name evidence="15" type="ORF">PsYK624_001130</name>
    <name evidence="16" type="ORF">PsYK624_001150</name>
</gene>
<dbReference type="GO" id="GO:0030248">
    <property type="term" value="F:cellulose binding"/>
    <property type="evidence" value="ECO:0007669"/>
    <property type="project" value="InterPro"/>
</dbReference>
<evidence type="ECO:0000256" key="9">
    <source>
        <dbReference type="ARBA" id="ARBA00023295"/>
    </source>
</evidence>
<dbReference type="PROSITE" id="PS00562">
    <property type="entry name" value="CBM1_1"/>
    <property type="match status" value="1"/>
</dbReference>
<keyword evidence="5 11" id="KW-0136">Cellulose degradation</keyword>
<keyword evidence="7" id="KW-0325">Glycoprotein</keyword>
<dbReference type="SUPFAM" id="SSF49899">
    <property type="entry name" value="Concanavalin A-like lectins/glucanases"/>
    <property type="match status" value="1"/>
</dbReference>
<keyword evidence="10 11" id="KW-0624">Polysaccharide degradation</keyword>
<dbReference type="SUPFAM" id="SSF57180">
    <property type="entry name" value="Cellulose-binding domain"/>
    <property type="match status" value="1"/>
</dbReference>
<evidence type="ECO:0000256" key="12">
    <source>
        <dbReference type="SAM" id="MobiDB-lite"/>
    </source>
</evidence>
<dbReference type="GO" id="GO:0005576">
    <property type="term" value="C:extracellular region"/>
    <property type="evidence" value="ECO:0007669"/>
    <property type="project" value="InterPro"/>
</dbReference>
<evidence type="ECO:0000256" key="6">
    <source>
        <dbReference type="ARBA" id="ARBA00023157"/>
    </source>
</evidence>
<dbReference type="PRINTS" id="PR00734">
    <property type="entry name" value="GLHYDRLASE7"/>
</dbReference>
<reference evidence="16 17" key="1">
    <citation type="submission" date="2021-08" db="EMBL/GenBank/DDBJ databases">
        <title>Draft Genome Sequence of Phanerochaete sordida strain YK-624.</title>
        <authorList>
            <person name="Mori T."/>
            <person name="Dohra H."/>
            <person name="Suzuki T."/>
            <person name="Kawagishi H."/>
            <person name="Hirai H."/>
        </authorList>
    </citation>
    <scope>NUCLEOTIDE SEQUENCE [LARGE SCALE GENOMIC DNA]</scope>
    <source>
        <strain evidence="16 17">YK-624</strain>
    </source>
</reference>
<dbReference type="Pfam" id="PF00734">
    <property type="entry name" value="CBM_1"/>
    <property type="match status" value="1"/>
</dbReference>
<dbReference type="InterPro" id="IPR001722">
    <property type="entry name" value="Glyco_hydro_7"/>
</dbReference>
<dbReference type="EMBL" id="BPQB01000001">
    <property type="protein sequence ID" value="GJE84040.1"/>
    <property type="molecule type" value="Genomic_DNA"/>
</dbReference>
<keyword evidence="9 11" id="KW-0326">Glycosidase</keyword>
<evidence type="ECO:0000256" key="10">
    <source>
        <dbReference type="ARBA" id="ARBA00023326"/>
    </source>
</evidence>
<evidence type="ECO:0000313" key="17">
    <source>
        <dbReference type="Proteomes" id="UP000703269"/>
    </source>
</evidence>
<dbReference type="GO" id="GO:0016162">
    <property type="term" value="F:cellulose 1,4-beta-cellobiosidase activity"/>
    <property type="evidence" value="ECO:0007669"/>
    <property type="project" value="UniProtKB-EC"/>
</dbReference>
<dbReference type="InterPro" id="IPR035971">
    <property type="entry name" value="CBD_sf"/>
</dbReference>
<keyword evidence="17" id="KW-1185">Reference proteome</keyword>
<evidence type="ECO:0000256" key="3">
    <source>
        <dbReference type="ARBA" id="ARBA00022729"/>
    </source>
</evidence>
<feature type="domain" description="CBM1" evidence="14">
    <location>
        <begin position="476"/>
        <end position="512"/>
    </location>
</feature>
<dbReference type="InterPro" id="IPR013320">
    <property type="entry name" value="ConA-like_dom_sf"/>
</dbReference>